<evidence type="ECO:0000256" key="9">
    <source>
        <dbReference type="PIRSR" id="PIRSR001589-1"/>
    </source>
</evidence>
<dbReference type="InterPro" id="IPR051786">
    <property type="entry name" value="ASN_synthetase/amidase"/>
</dbReference>
<evidence type="ECO:0000256" key="10">
    <source>
        <dbReference type="PIRSR" id="PIRSR001589-2"/>
    </source>
</evidence>
<dbReference type="PANTHER" id="PTHR43284:SF1">
    <property type="entry name" value="ASPARAGINE SYNTHETASE"/>
    <property type="match status" value="1"/>
</dbReference>
<evidence type="ECO:0000256" key="1">
    <source>
        <dbReference type="ARBA" id="ARBA00005187"/>
    </source>
</evidence>
<dbReference type="Gene3D" id="3.40.50.620">
    <property type="entry name" value="HUPs"/>
    <property type="match status" value="1"/>
</dbReference>
<dbReference type="PANTHER" id="PTHR43284">
    <property type="entry name" value="ASPARAGINE SYNTHETASE (GLUTAMINE-HYDROLYZING)"/>
    <property type="match status" value="1"/>
</dbReference>
<dbReference type="InterPro" id="IPR029055">
    <property type="entry name" value="Ntn_hydrolases_N"/>
</dbReference>
<dbReference type="Gene3D" id="3.60.20.10">
    <property type="entry name" value="Glutamine Phosphoribosylpyrophosphate, subunit 1, domain 1"/>
    <property type="match status" value="1"/>
</dbReference>
<dbReference type="CDD" id="cd00712">
    <property type="entry name" value="AsnB"/>
    <property type="match status" value="1"/>
</dbReference>
<keyword evidence="6 9" id="KW-0061">Asparagine biosynthesis</keyword>
<dbReference type="InterPro" id="IPR033738">
    <property type="entry name" value="AsnB_N"/>
</dbReference>
<dbReference type="GO" id="GO:0005829">
    <property type="term" value="C:cytosol"/>
    <property type="evidence" value="ECO:0007669"/>
    <property type="project" value="TreeGrafter"/>
</dbReference>
<dbReference type="GO" id="GO:0006529">
    <property type="term" value="P:asparagine biosynthetic process"/>
    <property type="evidence" value="ECO:0007669"/>
    <property type="project" value="UniProtKB-KW"/>
</dbReference>
<dbReference type="GO" id="GO:0004066">
    <property type="term" value="F:asparagine synthase (glutamine-hydrolyzing) activity"/>
    <property type="evidence" value="ECO:0007669"/>
    <property type="project" value="UniProtKB-EC"/>
</dbReference>
<evidence type="ECO:0000313" key="13">
    <source>
        <dbReference type="EMBL" id="AJE85484.1"/>
    </source>
</evidence>
<name>A0A0B5EUP0_STRA4</name>
<dbReference type="SUPFAM" id="SSF52402">
    <property type="entry name" value="Adenine nucleotide alpha hydrolases-like"/>
    <property type="match status" value="1"/>
</dbReference>
<keyword evidence="4 10" id="KW-0547">Nucleotide-binding</keyword>
<feature type="site" description="Important for beta-aspartyl-AMP intermediate formation" evidence="11">
    <location>
        <position position="360"/>
    </location>
</feature>
<keyword evidence="5 10" id="KW-0067">ATP-binding</keyword>
<feature type="binding site" evidence="10">
    <location>
        <position position="284"/>
    </location>
    <ligand>
        <name>ATP</name>
        <dbReference type="ChEBI" id="CHEBI:30616"/>
    </ligand>
</feature>
<evidence type="ECO:0000256" key="8">
    <source>
        <dbReference type="ARBA" id="ARBA00048741"/>
    </source>
</evidence>
<evidence type="ECO:0000259" key="12">
    <source>
        <dbReference type="PROSITE" id="PS51278"/>
    </source>
</evidence>
<evidence type="ECO:0000313" key="14">
    <source>
        <dbReference type="Proteomes" id="UP000031523"/>
    </source>
</evidence>
<dbReference type="CDD" id="cd01991">
    <property type="entry name" value="Asn_synthase_B_C"/>
    <property type="match status" value="1"/>
</dbReference>
<dbReference type="EC" id="6.3.5.4" evidence="3"/>
<keyword evidence="9" id="KW-0028">Amino-acid biosynthesis</keyword>
<dbReference type="InterPro" id="IPR014729">
    <property type="entry name" value="Rossmann-like_a/b/a_fold"/>
</dbReference>
<comment type="similarity">
    <text evidence="2">Belongs to the asparagine synthetase family.</text>
</comment>
<dbReference type="SUPFAM" id="SSF56235">
    <property type="entry name" value="N-terminal nucleophile aminohydrolases (Ntn hydrolases)"/>
    <property type="match status" value="1"/>
</dbReference>
<comment type="pathway">
    <text evidence="1">Amino-acid biosynthesis; L-asparagine biosynthesis; L-asparagine from L-aspartate (L-Gln route): step 1/1.</text>
</comment>
<sequence length="592" mass="64428">MCGISGTFAPDGRLDRGIPVELHARLGHRGPDETYSLDTPALSAKLARLGMTGLADGWQPAQDRGGRFVALTNGEVFNARELWRELGIEPVNGVDVAVVPELFARYGVDGLARIDGQFATAVLDQAENVLHLARDRFGICPLYFAVVEGRVHFCSELKPLVRVLDRPWRLDLGAVDQYLSLGNIVAPRTVVSGVHAVEPACAVRCDAEGQRTDRFWRYGDGYTGLADGAAPVSTGELREGVRAAIAARLDADVEIGAYLSGGFDSSALLMEAASLSDRVRSFSVVFDDPALDEADYQREVVAAAGSKHEEVVCRGADIADRFEEMVRHCCVPQRETYNVAALMLSERVRAAGIKGVISGEGADELFFGYDSYAFDTAPRLKRPAHPENETAWGRADFGWEADPAAAESRRAGYLSAAAREAVRGREFWRTRLIPFTDAEARSLTRAQLRSVADVHVQLGGHLLGDHGDAMLMANSVEGRYPFLANAVVEHAQRTPDAAKVEDFEGKAVLKAAYRGIVPDRVIDRAKRGFTAQGLSAVADERTWRGWRELVAASGVFEPSCMDEAPGPARGKWDFRLSALSLAMIVDELGLRW</sequence>
<dbReference type="InterPro" id="IPR006426">
    <property type="entry name" value="Asn_synth_AEB"/>
</dbReference>
<evidence type="ECO:0000256" key="11">
    <source>
        <dbReference type="PIRSR" id="PIRSR001589-3"/>
    </source>
</evidence>
<evidence type="ECO:0000256" key="3">
    <source>
        <dbReference type="ARBA" id="ARBA00012737"/>
    </source>
</evidence>
<evidence type="ECO:0000256" key="5">
    <source>
        <dbReference type="ARBA" id="ARBA00022840"/>
    </source>
</evidence>
<keyword evidence="7 9" id="KW-0315">Glutamine amidotransferase</keyword>
<feature type="binding site" evidence="10">
    <location>
        <position position="95"/>
    </location>
    <ligand>
        <name>L-glutamine</name>
        <dbReference type="ChEBI" id="CHEBI:58359"/>
    </ligand>
</feature>
<feature type="binding site" evidence="10">
    <location>
        <begin position="358"/>
        <end position="359"/>
    </location>
    <ligand>
        <name>ATP</name>
        <dbReference type="ChEBI" id="CHEBI:30616"/>
    </ligand>
</feature>
<gene>
    <name evidence="13" type="ORF">SLNWT_5108</name>
</gene>
<dbReference type="KEGG" id="sals:SLNWT_5108"/>
<accession>A0A0B5EUP0</accession>
<dbReference type="NCBIfam" id="TIGR01536">
    <property type="entry name" value="asn_synth_AEB"/>
    <property type="match status" value="1"/>
</dbReference>
<dbReference type="GO" id="GO:0005524">
    <property type="term" value="F:ATP binding"/>
    <property type="evidence" value="ECO:0007669"/>
    <property type="project" value="UniProtKB-KW"/>
</dbReference>
<organism evidence="13 14">
    <name type="scientific">Streptomyces albus (strain ATCC 21838 / DSM 41398 / FERM P-419 / JCM 4703 / NBRC 107858)</name>
    <dbReference type="NCBI Taxonomy" id="1081613"/>
    <lineage>
        <taxon>Bacteria</taxon>
        <taxon>Bacillati</taxon>
        <taxon>Actinomycetota</taxon>
        <taxon>Actinomycetes</taxon>
        <taxon>Kitasatosporales</taxon>
        <taxon>Streptomycetaceae</taxon>
        <taxon>Streptomyces</taxon>
    </lineage>
</organism>
<dbReference type="Proteomes" id="UP000031523">
    <property type="component" value="Chromosome"/>
</dbReference>
<protein>
    <recommendedName>
        <fullName evidence="3">asparagine synthase (glutamine-hydrolyzing)</fullName>
        <ecNumber evidence="3">6.3.5.4</ecNumber>
    </recommendedName>
</protein>
<dbReference type="InterPro" id="IPR017932">
    <property type="entry name" value="GATase_2_dom"/>
</dbReference>
<keyword evidence="14" id="KW-1185">Reference proteome</keyword>
<dbReference type="Pfam" id="PF13537">
    <property type="entry name" value="GATase_7"/>
    <property type="match status" value="1"/>
</dbReference>
<dbReference type="AlphaFoldDB" id="A0A0B5EUP0"/>
<evidence type="ECO:0000256" key="7">
    <source>
        <dbReference type="ARBA" id="ARBA00022962"/>
    </source>
</evidence>
<dbReference type="EMBL" id="CP010519">
    <property type="protein sequence ID" value="AJE85484.1"/>
    <property type="molecule type" value="Genomic_DNA"/>
</dbReference>
<feature type="domain" description="Glutamine amidotransferase type-2" evidence="12">
    <location>
        <begin position="2"/>
        <end position="208"/>
    </location>
</feature>
<reference evidence="13 14" key="1">
    <citation type="submission" date="2015-01" db="EMBL/GenBank/DDBJ databases">
        <title>Enhanced salinomycin production by adjusting the supply of polyketide extender units in Streptomyce albus DSM 41398.</title>
        <authorList>
            <person name="Lu C."/>
        </authorList>
    </citation>
    <scope>NUCLEOTIDE SEQUENCE [LARGE SCALE GENOMIC DNA]</scope>
    <source>
        <strain evidence="14">ATCC 21838 / DSM 41398 / FERM P-419 / JCM 4703 / NBRC 107858</strain>
    </source>
</reference>
<feature type="active site" description="For GATase activity" evidence="9">
    <location>
        <position position="2"/>
    </location>
</feature>
<dbReference type="Pfam" id="PF00733">
    <property type="entry name" value="Asn_synthase"/>
    <property type="match status" value="1"/>
</dbReference>
<comment type="catalytic activity">
    <reaction evidence="8">
        <text>L-aspartate + L-glutamine + ATP + H2O = L-asparagine + L-glutamate + AMP + diphosphate + H(+)</text>
        <dbReference type="Rhea" id="RHEA:12228"/>
        <dbReference type="ChEBI" id="CHEBI:15377"/>
        <dbReference type="ChEBI" id="CHEBI:15378"/>
        <dbReference type="ChEBI" id="CHEBI:29985"/>
        <dbReference type="ChEBI" id="CHEBI:29991"/>
        <dbReference type="ChEBI" id="CHEBI:30616"/>
        <dbReference type="ChEBI" id="CHEBI:33019"/>
        <dbReference type="ChEBI" id="CHEBI:58048"/>
        <dbReference type="ChEBI" id="CHEBI:58359"/>
        <dbReference type="ChEBI" id="CHEBI:456215"/>
        <dbReference type="EC" id="6.3.5.4"/>
    </reaction>
</comment>
<evidence type="ECO:0000256" key="6">
    <source>
        <dbReference type="ARBA" id="ARBA00022888"/>
    </source>
</evidence>
<dbReference type="PROSITE" id="PS51278">
    <property type="entry name" value="GATASE_TYPE_2"/>
    <property type="match status" value="1"/>
</dbReference>
<dbReference type="PIRSF" id="PIRSF001589">
    <property type="entry name" value="Asn_synthetase_glu-h"/>
    <property type="match status" value="1"/>
</dbReference>
<dbReference type="InterPro" id="IPR001962">
    <property type="entry name" value="Asn_synthase"/>
</dbReference>
<evidence type="ECO:0000256" key="2">
    <source>
        <dbReference type="ARBA" id="ARBA00005752"/>
    </source>
</evidence>
<proteinExistence type="inferred from homology"/>
<evidence type="ECO:0000256" key="4">
    <source>
        <dbReference type="ARBA" id="ARBA00022741"/>
    </source>
</evidence>